<reference evidence="2" key="1">
    <citation type="submission" date="2023-06" db="EMBL/GenBank/DDBJ databases">
        <title>Genomic analysis of the entomopathogenic nematode Steinernema hermaphroditum.</title>
        <authorList>
            <person name="Schwarz E.M."/>
            <person name="Heppert J.K."/>
            <person name="Baniya A."/>
            <person name="Schwartz H.T."/>
            <person name="Tan C.-H."/>
            <person name="Antoshechkin I."/>
            <person name="Sternberg P.W."/>
            <person name="Goodrich-Blair H."/>
            <person name="Dillman A.R."/>
        </authorList>
    </citation>
    <scope>NUCLEOTIDE SEQUENCE</scope>
    <source>
        <strain evidence="2">PS9179</strain>
        <tissue evidence="2">Whole animal</tissue>
    </source>
</reference>
<dbReference type="PANTHER" id="PTHR23021:SF11">
    <property type="entry name" value="SERPENTINE RECEPTOR, CLASS T"/>
    <property type="match status" value="1"/>
</dbReference>
<feature type="transmembrane region" description="Helical" evidence="1">
    <location>
        <begin position="148"/>
        <end position="166"/>
    </location>
</feature>
<dbReference type="Proteomes" id="UP001175271">
    <property type="component" value="Unassembled WGS sequence"/>
</dbReference>
<dbReference type="EMBL" id="JAUCMV010000004">
    <property type="protein sequence ID" value="KAK0402356.1"/>
    <property type="molecule type" value="Genomic_DNA"/>
</dbReference>
<dbReference type="SUPFAM" id="SSF81321">
    <property type="entry name" value="Family A G protein-coupled receptor-like"/>
    <property type="match status" value="1"/>
</dbReference>
<sequence>MELLVFHPEKWNLLYNCSLLNDSQWEAERNPFESLGALYASLGGFFIVMYMICLKVMWKQRKNSCFKIMIQIGIMDVVNLSLNAVLTGYFTFTGAVYCSAPLTNYVCGALVLGFWCNCCASSVLLALNRLLELWSPGRMERLFRGHRTFLWITLPYMYGFYFTWFTPAPSYSSKGFAWFFDPYVGISSIDIDRTPYMNTSHAFHNVATPVVIAGLYAFILVTLWYKTRDNNTQIINKIQKRLILQSCTICSFNFAACSLYIYIQYQTEPPSAWLVILTQILWICCNCGAVVIYIIMNESIRQGVCEMILPVCLRKLVYKKNISITSVVPMIPRERT</sequence>
<keyword evidence="1" id="KW-0472">Membrane</keyword>
<dbReference type="Gene3D" id="1.20.1070.10">
    <property type="entry name" value="Rhodopsin 7-helix transmembrane proteins"/>
    <property type="match status" value="1"/>
</dbReference>
<evidence type="ECO:0000256" key="1">
    <source>
        <dbReference type="SAM" id="Phobius"/>
    </source>
</evidence>
<dbReference type="AlphaFoldDB" id="A0AA39HBU2"/>
<feature type="transmembrane region" description="Helical" evidence="1">
    <location>
        <begin position="70"/>
        <end position="90"/>
    </location>
</feature>
<gene>
    <name evidence="2" type="ORF">QR680_016290</name>
</gene>
<feature type="transmembrane region" description="Helical" evidence="1">
    <location>
        <begin position="37"/>
        <end position="58"/>
    </location>
</feature>
<evidence type="ECO:0000313" key="3">
    <source>
        <dbReference type="Proteomes" id="UP001175271"/>
    </source>
</evidence>
<dbReference type="InterPro" id="IPR019425">
    <property type="entry name" value="7TM_GPCR_serpentine_rcpt_Srt"/>
</dbReference>
<proteinExistence type="predicted"/>
<accession>A0AA39HBU2</accession>
<keyword evidence="1" id="KW-1133">Transmembrane helix</keyword>
<organism evidence="2 3">
    <name type="scientific">Steinernema hermaphroditum</name>
    <dbReference type="NCBI Taxonomy" id="289476"/>
    <lineage>
        <taxon>Eukaryota</taxon>
        <taxon>Metazoa</taxon>
        <taxon>Ecdysozoa</taxon>
        <taxon>Nematoda</taxon>
        <taxon>Chromadorea</taxon>
        <taxon>Rhabditida</taxon>
        <taxon>Tylenchina</taxon>
        <taxon>Panagrolaimomorpha</taxon>
        <taxon>Strongyloidoidea</taxon>
        <taxon>Steinernematidae</taxon>
        <taxon>Steinernema</taxon>
    </lineage>
</organism>
<evidence type="ECO:0000313" key="2">
    <source>
        <dbReference type="EMBL" id="KAK0402356.1"/>
    </source>
</evidence>
<dbReference type="Pfam" id="PF10321">
    <property type="entry name" value="7TM_GPCR_Srt"/>
    <property type="match status" value="1"/>
</dbReference>
<keyword evidence="1" id="KW-0812">Transmembrane</keyword>
<keyword evidence="3" id="KW-1185">Reference proteome</keyword>
<protein>
    <submittedName>
        <fullName evidence="2">Uncharacterized protein</fullName>
    </submittedName>
</protein>
<feature type="transmembrane region" description="Helical" evidence="1">
    <location>
        <begin position="102"/>
        <end position="127"/>
    </location>
</feature>
<name>A0AA39HBU2_9BILA</name>
<feature type="transmembrane region" description="Helical" evidence="1">
    <location>
        <begin position="271"/>
        <end position="295"/>
    </location>
</feature>
<dbReference type="PANTHER" id="PTHR23021">
    <property type="entry name" value="SERPENTINE RECEPTOR, CLASS T"/>
    <property type="match status" value="1"/>
</dbReference>
<comment type="caution">
    <text evidence="2">The sequence shown here is derived from an EMBL/GenBank/DDBJ whole genome shotgun (WGS) entry which is preliminary data.</text>
</comment>
<feature type="transmembrane region" description="Helical" evidence="1">
    <location>
        <begin position="246"/>
        <end position="265"/>
    </location>
</feature>
<feature type="transmembrane region" description="Helical" evidence="1">
    <location>
        <begin position="206"/>
        <end position="225"/>
    </location>
</feature>